<dbReference type="SMART" id="SM00147">
    <property type="entry name" value="RasGEF"/>
    <property type="match status" value="1"/>
</dbReference>
<evidence type="ECO:0000256" key="1">
    <source>
        <dbReference type="ARBA" id="ARBA00022658"/>
    </source>
</evidence>
<feature type="domain" description="Ras-GEF" evidence="3">
    <location>
        <begin position="78"/>
        <end position="309"/>
    </location>
</feature>
<evidence type="ECO:0000256" key="2">
    <source>
        <dbReference type="PROSITE-ProRule" id="PRU00168"/>
    </source>
</evidence>
<dbReference type="InterPro" id="IPR008937">
    <property type="entry name" value="Ras-like_GEF"/>
</dbReference>
<reference evidence="7" key="1">
    <citation type="submission" date="2016-06" db="UniProtKB">
        <authorList>
            <consortium name="WormBaseParasite"/>
        </authorList>
    </citation>
    <scope>IDENTIFICATION</scope>
</reference>
<accession>A0A183J1E3</accession>
<dbReference type="GO" id="GO:0007265">
    <property type="term" value="P:Ras protein signal transduction"/>
    <property type="evidence" value="ECO:0007669"/>
    <property type="project" value="TreeGrafter"/>
</dbReference>
<proteinExistence type="predicted"/>
<dbReference type="OrthoDB" id="21144at2759"/>
<dbReference type="SUPFAM" id="SSF48366">
    <property type="entry name" value="Ras GEF"/>
    <property type="match status" value="1"/>
</dbReference>
<dbReference type="GO" id="GO:0005085">
    <property type="term" value="F:guanyl-nucleotide exchange factor activity"/>
    <property type="evidence" value="ECO:0007669"/>
    <property type="project" value="UniProtKB-KW"/>
</dbReference>
<dbReference type="WBParaSite" id="SBAD_0001003901-mRNA-1">
    <property type="protein sequence ID" value="SBAD_0001003901-mRNA-1"/>
    <property type="gene ID" value="SBAD_0001003901"/>
</dbReference>
<dbReference type="PROSITE" id="PS50200">
    <property type="entry name" value="RA"/>
    <property type="match status" value="1"/>
</dbReference>
<dbReference type="Proteomes" id="UP000270296">
    <property type="component" value="Unassembled WGS sequence"/>
</dbReference>
<sequence>MTDAHSSSLEWCLCEVSVTPDFLIKQKRLPDQMPNLAERINLNSRYYLKNNNSTMPLVPDDQAVEILKDSHVQFLDLRSVILAAQLTLQDYAVFAAVEPTEYVDNLFRLRSKYGYPKLTQFEELVNREMWWVSTEILMEKNLIRRAKIIKKFIKIAKHCRDFKNFNSMFAIISGLDKPSVRRLHNTWEKVSSKSVKALEDMQVLLDPSRNMSKYRQHLAEAALDPPVIPLFPVLKKDLTFIHECNPTWVEGLVNFEKLRMIAKEIRTTNKFSSAPYALMVRHVKAYLNNFSVVSNEAQLDQMSAELEPQSTSSTFDIGRAFNIV</sequence>
<gene>
    <name evidence="5" type="ORF">SBAD_LOCUS9691</name>
</gene>
<evidence type="ECO:0000259" key="3">
    <source>
        <dbReference type="PROSITE" id="PS50009"/>
    </source>
</evidence>
<reference evidence="5 6" key="2">
    <citation type="submission" date="2018-11" db="EMBL/GenBank/DDBJ databases">
        <authorList>
            <consortium name="Pathogen Informatics"/>
        </authorList>
    </citation>
    <scope>NUCLEOTIDE SEQUENCE [LARGE SCALE GENOMIC DNA]</scope>
</reference>
<protein>
    <submittedName>
        <fullName evidence="7">Ras-GEF domain-containing protein</fullName>
    </submittedName>
</protein>
<dbReference type="InterPro" id="IPR001895">
    <property type="entry name" value="RASGEF_cat_dom"/>
</dbReference>
<dbReference type="GO" id="GO:0016324">
    <property type="term" value="C:apical plasma membrane"/>
    <property type="evidence" value="ECO:0007669"/>
    <property type="project" value="TreeGrafter"/>
</dbReference>
<organism evidence="7">
    <name type="scientific">Soboliphyme baturini</name>
    <dbReference type="NCBI Taxonomy" id="241478"/>
    <lineage>
        <taxon>Eukaryota</taxon>
        <taxon>Metazoa</taxon>
        <taxon>Ecdysozoa</taxon>
        <taxon>Nematoda</taxon>
        <taxon>Enoplea</taxon>
        <taxon>Dorylaimia</taxon>
        <taxon>Dioctophymatida</taxon>
        <taxon>Dioctophymatoidea</taxon>
        <taxon>Soboliphymatidae</taxon>
        <taxon>Soboliphyme</taxon>
    </lineage>
</organism>
<dbReference type="Gene3D" id="1.10.840.10">
    <property type="entry name" value="Ras guanine-nucleotide exchange factors catalytic domain"/>
    <property type="match status" value="1"/>
</dbReference>
<evidence type="ECO:0000313" key="6">
    <source>
        <dbReference type="Proteomes" id="UP000270296"/>
    </source>
</evidence>
<keyword evidence="6" id="KW-1185">Reference proteome</keyword>
<dbReference type="PROSITE" id="PS50009">
    <property type="entry name" value="RASGEF_CAT"/>
    <property type="match status" value="1"/>
</dbReference>
<evidence type="ECO:0000313" key="5">
    <source>
        <dbReference type="EMBL" id="VDP25037.1"/>
    </source>
</evidence>
<dbReference type="InterPro" id="IPR000159">
    <property type="entry name" value="RA_dom"/>
</dbReference>
<dbReference type="AlphaFoldDB" id="A0A183J1E3"/>
<dbReference type="EMBL" id="UZAM01013043">
    <property type="protein sequence ID" value="VDP25037.1"/>
    <property type="molecule type" value="Genomic_DNA"/>
</dbReference>
<dbReference type="InterPro" id="IPR023578">
    <property type="entry name" value="Ras_GEF_dom_sf"/>
</dbReference>
<evidence type="ECO:0000259" key="4">
    <source>
        <dbReference type="PROSITE" id="PS50200"/>
    </source>
</evidence>
<feature type="domain" description="Ras-associating" evidence="4">
    <location>
        <begin position="1"/>
        <end position="53"/>
    </location>
</feature>
<dbReference type="Pfam" id="PF00617">
    <property type="entry name" value="RasGEF"/>
    <property type="match status" value="1"/>
</dbReference>
<dbReference type="PANTHER" id="PTHR23113:SF249">
    <property type="entry name" value="RAP GUANINE NUCLEOTIDE EXCHANGE FACTOR 6"/>
    <property type="match status" value="1"/>
</dbReference>
<dbReference type="InterPro" id="IPR036964">
    <property type="entry name" value="RASGEF_cat_dom_sf"/>
</dbReference>
<dbReference type="PANTHER" id="PTHR23113">
    <property type="entry name" value="GUANINE NUCLEOTIDE EXCHANGE FACTOR"/>
    <property type="match status" value="1"/>
</dbReference>
<dbReference type="CDD" id="cd00155">
    <property type="entry name" value="RasGEF"/>
    <property type="match status" value="1"/>
</dbReference>
<evidence type="ECO:0000313" key="7">
    <source>
        <dbReference type="WBParaSite" id="SBAD_0001003901-mRNA-1"/>
    </source>
</evidence>
<keyword evidence="1 2" id="KW-0344">Guanine-nucleotide releasing factor</keyword>
<name>A0A183J1E3_9BILA</name>